<name>A0ABP6SIU5_9ACTN</name>
<gene>
    <name evidence="2" type="ORF">GCM10020367_52240</name>
</gene>
<dbReference type="EMBL" id="BAAAYL010000001">
    <property type="protein sequence ID" value="GAA3377258.1"/>
    <property type="molecule type" value="Genomic_DNA"/>
</dbReference>
<dbReference type="Proteomes" id="UP001499990">
    <property type="component" value="Unassembled WGS sequence"/>
</dbReference>
<protein>
    <submittedName>
        <fullName evidence="2">Uncharacterized protein</fullName>
    </submittedName>
</protein>
<evidence type="ECO:0000313" key="2">
    <source>
        <dbReference type="EMBL" id="GAA3377258.1"/>
    </source>
</evidence>
<organism evidence="2 3">
    <name type="scientific">Streptomyces sannanensis</name>
    <dbReference type="NCBI Taxonomy" id="285536"/>
    <lineage>
        <taxon>Bacteria</taxon>
        <taxon>Bacillati</taxon>
        <taxon>Actinomycetota</taxon>
        <taxon>Actinomycetes</taxon>
        <taxon>Kitasatosporales</taxon>
        <taxon>Streptomycetaceae</taxon>
        <taxon>Streptomyces</taxon>
    </lineage>
</organism>
<reference evidence="3" key="1">
    <citation type="journal article" date="2019" name="Int. J. Syst. Evol. Microbiol.">
        <title>The Global Catalogue of Microorganisms (GCM) 10K type strain sequencing project: providing services to taxonomists for standard genome sequencing and annotation.</title>
        <authorList>
            <consortium name="The Broad Institute Genomics Platform"/>
            <consortium name="The Broad Institute Genome Sequencing Center for Infectious Disease"/>
            <person name="Wu L."/>
            <person name="Ma J."/>
        </authorList>
    </citation>
    <scope>NUCLEOTIDE SEQUENCE [LARGE SCALE GENOMIC DNA]</scope>
    <source>
        <strain evidence="3">JCM 9651</strain>
    </source>
</reference>
<sequence length="64" mass="6768">MDHASDVIGDRKTDPEELRALATDLSGTLQDTLRVAESRGRRLPGPSPPETRAGSPVLPADAFG</sequence>
<accession>A0ABP6SIU5</accession>
<feature type="region of interest" description="Disordered" evidence="1">
    <location>
        <begin position="23"/>
        <end position="64"/>
    </location>
</feature>
<comment type="caution">
    <text evidence="2">The sequence shown here is derived from an EMBL/GenBank/DDBJ whole genome shotgun (WGS) entry which is preliminary data.</text>
</comment>
<keyword evidence="3" id="KW-1185">Reference proteome</keyword>
<evidence type="ECO:0000256" key="1">
    <source>
        <dbReference type="SAM" id="MobiDB-lite"/>
    </source>
</evidence>
<evidence type="ECO:0000313" key="3">
    <source>
        <dbReference type="Proteomes" id="UP001499990"/>
    </source>
</evidence>
<proteinExistence type="predicted"/>